<comment type="similarity">
    <text evidence="5">Belongs to the CsrA/RsmA family.</text>
</comment>
<accession>C7M282</accession>
<keyword evidence="5" id="KW-1005">Bacterial flagellum biogenesis</keyword>
<dbReference type="Pfam" id="PF02599">
    <property type="entry name" value="CsrA"/>
    <property type="match status" value="1"/>
</dbReference>
<dbReference type="InterPro" id="IPR003751">
    <property type="entry name" value="CsrA"/>
</dbReference>
<gene>
    <name evidence="5" type="primary">csrA</name>
    <name evidence="7" type="ordered locus">Afer_0211</name>
</gene>
<feature type="region of interest" description="Disordered" evidence="6">
    <location>
        <begin position="59"/>
        <end position="80"/>
    </location>
</feature>
<dbReference type="HAMAP" id="MF_00167">
    <property type="entry name" value="CsrA"/>
    <property type="match status" value="1"/>
</dbReference>
<dbReference type="PANTHER" id="PTHR34984:SF1">
    <property type="entry name" value="CARBON STORAGE REGULATOR"/>
    <property type="match status" value="1"/>
</dbReference>
<comment type="function">
    <text evidence="5">A translational regulator that binds mRNA to regulate translation initiation and/or mRNA stability. Usually binds in the 5'-UTR at or near the Shine-Dalgarno sequence preventing ribosome-binding, thus repressing translation. Its main target seems to be the major flagellin gene, while its function is anatagonized by FliW.</text>
</comment>
<dbReference type="GO" id="GO:0044781">
    <property type="term" value="P:bacterial-type flagellum organization"/>
    <property type="evidence" value="ECO:0007669"/>
    <property type="project" value="UniProtKB-KW"/>
</dbReference>
<dbReference type="Gene3D" id="2.60.40.4380">
    <property type="entry name" value="Translational regulator CsrA"/>
    <property type="match status" value="1"/>
</dbReference>
<dbReference type="KEGG" id="afo:Afer_0211"/>
<dbReference type="InterPro" id="IPR036107">
    <property type="entry name" value="CsrA_sf"/>
</dbReference>
<comment type="subunit">
    <text evidence="5">Homodimer; the beta-strands of each monomer intercalate to form a hydrophobic core, while the alpha-helices form wings that extend away from the core.</text>
</comment>
<evidence type="ECO:0000256" key="5">
    <source>
        <dbReference type="HAMAP-Rule" id="MF_00167"/>
    </source>
</evidence>
<dbReference type="SUPFAM" id="SSF117130">
    <property type="entry name" value="CsrA-like"/>
    <property type="match status" value="1"/>
</dbReference>
<comment type="subcellular location">
    <subcellularLocation>
        <location evidence="5">Cytoplasm</location>
    </subcellularLocation>
</comment>
<protein>
    <recommendedName>
        <fullName evidence="5">Translational regulator CsrA</fullName>
    </recommendedName>
</protein>
<evidence type="ECO:0000256" key="1">
    <source>
        <dbReference type="ARBA" id="ARBA00022490"/>
    </source>
</evidence>
<keyword evidence="2 5" id="KW-0678">Repressor</keyword>
<evidence type="ECO:0000256" key="3">
    <source>
        <dbReference type="ARBA" id="ARBA00022845"/>
    </source>
</evidence>
<sequence>MLVLTRKASQSIVIGTDIVITVLDVHRDQVRIGIEAPKSVDVHRQEVFEALQQANREAAESARVLTDPAHLEDSGPGAEA</sequence>
<dbReference type="NCBIfam" id="TIGR00202">
    <property type="entry name" value="csrA"/>
    <property type="match status" value="1"/>
</dbReference>
<organism evidence="7 8">
    <name type="scientific">Acidimicrobium ferrooxidans (strain DSM 10331 / JCM 15462 / NBRC 103882 / ICP)</name>
    <dbReference type="NCBI Taxonomy" id="525909"/>
    <lineage>
        <taxon>Bacteria</taxon>
        <taxon>Bacillati</taxon>
        <taxon>Actinomycetota</taxon>
        <taxon>Acidimicrobiia</taxon>
        <taxon>Acidimicrobiales</taxon>
        <taxon>Acidimicrobiaceae</taxon>
        <taxon>Acidimicrobium</taxon>
    </lineage>
</organism>
<evidence type="ECO:0000256" key="2">
    <source>
        <dbReference type="ARBA" id="ARBA00022491"/>
    </source>
</evidence>
<dbReference type="GO" id="GO:0006109">
    <property type="term" value="P:regulation of carbohydrate metabolic process"/>
    <property type="evidence" value="ECO:0007669"/>
    <property type="project" value="InterPro"/>
</dbReference>
<dbReference type="GO" id="GO:0048027">
    <property type="term" value="F:mRNA 5'-UTR binding"/>
    <property type="evidence" value="ECO:0007669"/>
    <property type="project" value="UniProtKB-UniRule"/>
</dbReference>
<dbReference type="HOGENOM" id="CLU_164837_0_2_11"/>
<dbReference type="OrthoDB" id="9809061at2"/>
<evidence type="ECO:0000313" key="8">
    <source>
        <dbReference type="Proteomes" id="UP000000771"/>
    </source>
</evidence>
<dbReference type="GO" id="GO:0045947">
    <property type="term" value="P:negative regulation of translational initiation"/>
    <property type="evidence" value="ECO:0007669"/>
    <property type="project" value="UniProtKB-UniRule"/>
</dbReference>
<evidence type="ECO:0000256" key="4">
    <source>
        <dbReference type="ARBA" id="ARBA00022884"/>
    </source>
</evidence>
<dbReference type="EMBL" id="CP001631">
    <property type="protein sequence ID" value="ACU53180.1"/>
    <property type="molecule type" value="Genomic_DNA"/>
</dbReference>
<dbReference type="GO" id="GO:0006402">
    <property type="term" value="P:mRNA catabolic process"/>
    <property type="evidence" value="ECO:0007669"/>
    <property type="project" value="InterPro"/>
</dbReference>
<keyword evidence="4 5" id="KW-0694">RNA-binding</keyword>
<proteinExistence type="inferred from homology"/>
<dbReference type="FunFam" id="2.60.40.4380:FF:000002">
    <property type="entry name" value="Translational regulator CsrA"/>
    <property type="match status" value="1"/>
</dbReference>
<dbReference type="Proteomes" id="UP000000771">
    <property type="component" value="Chromosome"/>
</dbReference>
<keyword evidence="1 5" id="KW-0963">Cytoplasm</keyword>
<dbReference type="GO" id="GO:1902208">
    <property type="term" value="P:regulation of bacterial-type flagellum assembly"/>
    <property type="evidence" value="ECO:0007669"/>
    <property type="project" value="UniProtKB-UniRule"/>
</dbReference>
<dbReference type="RefSeq" id="WP_015797685.1">
    <property type="nucleotide sequence ID" value="NC_013124.1"/>
</dbReference>
<keyword evidence="3 5" id="KW-0810">Translation regulation</keyword>
<dbReference type="GO" id="GO:0005829">
    <property type="term" value="C:cytosol"/>
    <property type="evidence" value="ECO:0007669"/>
    <property type="project" value="TreeGrafter"/>
</dbReference>
<dbReference type="eggNOG" id="COG1551">
    <property type="taxonomic scope" value="Bacteria"/>
</dbReference>
<evidence type="ECO:0000313" key="7">
    <source>
        <dbReference type="EMBL" id="ACU53180.1"/>
    </source>
</evidence>
<dbReference type="NCBIfam" id="NF002469">
    <property type="entry name" value="PRK01712.1"/>
    <property type="match status" value="1"/>
</dbReference>
<keyword evidence="8" id="KW-1185">Reference proteome</keyword>
<dbReference type="AlphaFoldDB" id="C7M282"/>
<reference evidence="7 8" key="1">
    <citation type="journal article" date="2009" name="Stand. Genomic Sci.">
        <title>Complete genome sequence of Acidimicrobium ferrooxidans type strain (ICP).</title>
        <authorList>
            <person name="Clum A."/>
            <person name="Nolan M."/>
            <person name="Lang E."/>
            <person name="Glavina Del Rio T."/>
            <person name="Tice H."/>
            <person name="Copeland A."/>
            <person name="Cheng J.F."/>
            <person name="Lucas S."/>
            <person name="Chen F."/>
            <person name="Bruce D."/>
            <person name="Goodwin L."/>
            <person name="Pitluck S."/>
            <person name="Ivanova N."/>
            <person name="Mavrommatis K."/>
            <person name="Mikhailova N."/>
            <person name="Pati A."/>
            <person name="Chen A."/>
            <person name="Palaniappan K."/>
            <person name="Goker M."/>
            <person name="Spring S."/>
            <person name="Land M."/>
            <person name="Hauser L."/>
            <person name="Chang Y.J."/>
            <person name="Jeffries C.C."/>
            <person name="Chain P."/>
            <person name="Bristow J."/>
            <person name="Eisen J.A."/>
            <person name="Markowitz V."/>
            <person name="Hugenholtz P."/>
            <person name="Kyrpides N.C."/>
            <person name="Klenk H.P."/>
            <person name="Lapidus A."/>
        </authorList>
    </citation>
    <scope>NUCLEOTIDE SEQUENCE [LARGE SCALE GENOMIC DNA]</scope>
    <source>
        <strain evidence="8">DSM 10331 / JCM 15462 / NBRC 103882 / ICP</strain>
    </source>
</reference>
<dbReference type="PANTHER" id="PTHR34984">
    <property type="entry name" value="CARBON STORAGE REGULATOR"/>
    <property type="match status" value="1"/>
</dbReference>
<name>C7M282_ACIFD</name>
<dbReference type="STRING" id="525909.Afer_0211"/>
<evidence type="ECO:0000256" key="6">
    <source>
        <dbReference type="SAM" id="MobiDB-lite"/>
    </source>
</evidence>